<organism evidence="3 4">
    <name type="scientific">Elysia marginata</name>
    <dbReference type="NCBI Taxonomy" id="1093978"/>
    <lineage>
        <taxon>Eukaryota</taxon>
        <taxon>Metazoa</taxon>
        <taxon>Spiralia</taxon>
        <taxon>Lophotrochozoa</taxon>
        <taxon>Mollusca</taxon>
        <taxon>Gastropoda</taxon>
        <taxon>Heterobranchia</taxon>
        <taxon>Euthyneura</taxon>
        <taxon>Panpulmonata</taxon>
        <taxon>Sacoglossa</taxon>
        <taxon>Placobranchoidea</taxon>
        <taxon>Plakobranchidae</taxon>
        <taxon>Elysia</taxon>
    </lineage>
</organism>
<evidence type="ECO:0000313" key="3">
    <source>
        <dbReference type="EMBL" id="GFR66836.1"/>
    </source>
</evidence>
<dbReference type="InterPro" id="IPR050061">
    <property type="entry name" value="MurCDEF_pg_biosynth"/>
</dbReference>
<feature type="domain" description="Mur ligase C-terminal" evidence="1">
    <location>
        <begin position="168"/>
        <end position="265"/>
    </location>
</feature>
<evidence type="ECO:0000313" key="4">
    <source>
        <dbReference type="Proteomes" id="UP000762676"/>
    </source>
</evidence>
<dbReference type="AlphaFoldDB" id="A0AAV4F212"/>
<dbReference type="PANTHER" id="PTHR43445:SF3">
    <property type="entry name" value="UDP-N-ACETYLMURAMATE--L-ALANINE LIGASE"/>
    <property type="match status" value="1"/>
</dbReference>
<keyword evidence="4" id="KW-1185">Reference proteome</keyword>
<name>A0AAV4F212_9GAST</name>
<dbReference type="Pfam" id="PF08245">
    <property type="entry name" value="Mur_ligase_M"/>
    <property type="match status" value="1"/>
</dbReference>
<dbReference type="Pfam" id="PF02875">
    <property type="entry name" value="Mur_ligase_C"/>
    <property type="match status" value="1"/>
</dbReference>
<proteinExistence type="predicted"/>
<dbReference type="InterPro" id="IPR036565">
    <property type="entry name" value="Mur-like_cat_sf"/>
</dbReference>
<dbReference type="Proteomes" id="UP000762676">
    <property type="component" value="Unassembled WGS sequence"/>
</dbReference>
<dbReference type="GO" id="GO:0016881">
    <property type="term" value="F:acid-amino acid ligase activity"/>
    <property type="evidence" value="ECO:0007669"/>
    <property type="project" value="InterPro"/>
</dbReference>
<dbReference type="EMBL" id="BMAT01004028">
    <property type="protein sequence ID" value="GFR66836.1"/>
    <property type="molecule type" value="Genomic_DNA"/>
</dbReference>
<keyword evidence="3" id="KW-0436">Ligase</keyword>
<evidence type="ECO:0000259" key="2">
    <source>
        <dbReference type="Pfam" id="PF08245"/>
    </source>
</evidence>
<dbReference type="InterPro" id="IPR004101">
    <property type="entry name" value="Mur_ligase_C"/>
</dbReference>
<reference evidence="3 4" key="1">
    <citation type="journal article" date="2021" name="Elife">
        <title>Chloroplast acquisition without the gene transfer in kleptoplastic sea slugs, Plakobranchus ocellatus.</title>
        <authorList>
            <person name="Maeda T."/>
            <person name="Takahashi S."/>
            <person name="Yoshida T."/>
            <person name="Shimamura S."/>
            <person name="Takaki Y."/>
            <person name="Nagai Y."/>
            <person name="Toyoda A."/>
            <person name="Suzuki Y."/>
            <person name="Arimoto A."/>
            <person name="Ishii H."/>
            <person name="Satoh N."/>
            <person name="Nishiyama T."/>
            <person name="Hasebe M."/>
            <person name="Maruyama T."/>
            <person name="Minagawa J."/>
            <person name="Obokata J."/>
            <person name="Shigenobu S."/>
        </authorList>
    </citation>
    <scope>NUCLEOTIDE SEQUENCE [LARGE SCALE GENOMIC DNA]</scope>
</reference>
<dbReference type="Gene3D" id="3.90.190.20">
    <property type="entry name" value="Mur ligase, C-terminal domain"/>
    <property type="match status" value="1"/>
</dbReference>
<dbReference type="SUPFAM" id="SSF53244">
    <property type="entry name" value="MurD-like peptide ligases, peptide-binding domain"/>
    <property type="match status" value="1"/>
</dbReference>
<dbReference type="PANTHER" id="PTHR43445">
    <property type="entry name" value="UDP-N-ACETYLMURAMATE--L-ALANINE LIGASE-RELATED"/>
    <property type="match status" value="1"/>
</dbReference>
<comment type="caution">
    <text evidence="3">The sequence shown here is derived from an EMBL/GenBank/DDBJ whole genome shotgun (WGS) entry which is preliminary data.</text>
</comment>
<dbReference type="Gene3D" id="3.40.1190.10">
    <property type="entry name" value="Mur-like, catalytic domain"/>
    <property type="match status" value="1"/>
</dbReference>
<dbReference type="InterPro" id="IPR013221">
    <property type="entry name" value="Mur_ligase_cen"/>
</dbReference>
<evidence type="ECO:0000259" key="1">
    <source>
        <dbReference type="Pfam" id="PF02875"/>
    </source>
</evidence>
<protein>
    <submittedName>
        <fullName evidence="3">UDP-N-acetylmuramate--L-alanine ligase</fullName>
    </submittedName>
</protein>
<sequence length="306" mass="34641">MRAFLGGISENYDSNYISLGNEITVVEADEYDRSFLRLHPDMICITAIDPDHLDTYQSGYSVEESFMEFSRKVEPQNLFVNENLSLEGNAFGFSKTSDIRIEDLRIEGLKSIFNMVTPAYTIKGLEFFMPGVHNAVNALTAVAVCLKLGVSPDSIRESLSTFRGVKRRFSYQINHPEFVFIDDYAHHPKEIDAVYDSICGIFPKKENLVIFQPHLFTRTRDFADAFADSLSRFDNVALLNIYPAREEPIEGIDSQFILEKISHIRKKLIAKDEMCSHVRQVNPKVLITLGAGDIGDEVGKLKKLLS</sequence>
<dbReference type="InterPro" id="IPR036615">
    <property type="entry name" value="Mur_ligase_C_dom_sf"/>
</dbReference>
<accession>A0AAV4F212</accession>
<dbReference type="SUPFAM" id="SSF53623">
    <property type="entry name" value="MurD-like peptide ligases, catalytic domain"/>
    <property type="match status" value="1"/>
</dbReference>
<feature type="domain" description="Mur ligase central" evidence="2">
    <location>
        <begin position="22"/>
        <end position="145"/>
    </location>
</feature>
<gene>
    <name evidence="3" type="ORF">ElyMa_001981700</name>
</gene>
<dbReference type="GO" id="GO:0005524">
    <property type="term" value="F:ATP binding"/>
    <property type="evidence" value="ECO:0007669"/>
    <property type="project" value="InterPro"/>
</dbReference>